<keyword evidence="2" id="KW-1185">Reference proteome</keyword>
<gene>
    <name evidence="1" type="ORF">AMTR_s00178p00030030</name>
</gene>
<dbReference type="EMBL" id="KI392880">
    <property type="protein sequence ID" value="ERN10272.1"/>
    <property type="molecule type" value="Genomic_DNA"/>
</dbReference>
<dbReference type="AlphaFoldDB" id="W1PJX0"/>
<organism evidence="1 2">
    <name type="scientific">Amborella trichopoda</name>
    <dbReference type="NCBI Taxonomy" id="13333"/>
    <lineage>
        <taxon>Eukaryota</taxon>
        <taxon>Viridiplantae</taxon>
        <taxon>Streptophyta</taxon>
        <taxon>Embryophyta</taxon>
        <taxon>Tracheophyta</taxon>
        <taxon>Spermatophyta</taxon>
        <taxon>Magnoliopsida</taxon>
        <taxon>Amborellales</taxon>
        <taxon>Amborellaceae</taxon>
        <taxon>Amborella</taxon>
    </lineage>
</organism>
<dbReference type="Proteomes" id="UP000017836">
    <property type="component" value="Unassembled WGS sequence"/>
</dbReference>
<dbReference type="HOGENOM" id="CLU_2136886_0_0_1"/>
<proteinExistence type="predicted"/>
<name>W1PJX0_AMBTC</name>
<dbReference type="Gramene" id="ERN10272">
    <property type="protein sequence ID" value="ERN10272"/>
    <property type="gene ID" value="AMTR_s00178p00030030"/>
</dbReference>
<accession>W1PJX0</accession>
<protein>
    <submittedName>
        <fullName evidence="1">Uncharacterized protein</fullName>
    </submittedName>
</protein>
<evidence type="ECO:0000313" key="2">
    <source>
        <dbReference type="Proteomes" id="UP000017836"/>
    </source>
</evidence>
<evidence type="ECO:0000313" key="1">
    <source>
        <dbReference type="EMBL" id="ERN10272.1"/>
    </source>
</evidence>
<sequence length="113" mass="11779">MSSLAPRVELETSVAKSEVLGLANFDSSCEPARASVMVKAMTPPVVSSSAPRVEPKIVMAQPEVSSLTSFCLVRESVRVLSSVVKATMPLTASNIGSPAHPSLSPGDFLCTFA</sequence>
<reference evidence="2" key="1">
    <citation type="journal article" date="2013" name="Science">
        <title>The Amborella genome and the evolution of flowering plants.</title>
        <authorList>
            <consortium name="Amborella Genome Project"/>
        </authorList>
    </citation>
    <scope>NUCLEOTIDE SEQUENCE [LARGE SCALE GENOMIC DNA]</scope>
</reference>